<dbReference type="AlphaFoldDB" id="A0A501W139"/>
<feature type="transmembrane region" description="Helical" evidence="1">
    <location>
        <begin position="29"/>
        <end position="49"/>
    </location>
</feature>
<gene>
    <name evidence="2" type="ORF">FJM65_13230</name>
</gene>
<evidence type="ECO:0000313" key="3">
    <source>
        <dbReference type="Proteomes" id="UP000316727"/>
    </source>
</evidence>
<keyword evidence="1" id="KW-1133">Transmembrane helix</keyword>
<dbReference type="OrthoDB" id="852821at2"/>
<keyword evidence="1" id="KW-0812">Transmembrane</keyword>
<organism evidence="2 3">
    <name type="scientific">Pontibacter mangrovi</name>
    <dbReference type="NCBI Taxonomy" id="2589816"/>
    <lineage>
        <taxon>Bacteria</taxon>
        <taxon>Pseudomonadati</taxon>
        <taxon>Bacteroidota</taxon>
        <taxon>Cytophagia</taxon>
        <taxon>Cytophagales</taxon>
        <taxon>Hymenobacteraceae</taxon>
        <taxon>Pontibacter</taxon>
    </lineage>
</organism>
<proteinExistence type="predicted"/>
<sequence>MMLLAGAAMFLQLGFLLHLTITKTFSTELVMVFLINLFVPAIFLYRLWLDRKPQYRRHLTLSAHGVRYRTRFMQPEHEFDWEEVDAVRVELFKVVFVLKNEEVHEISLERIQNDEMLQQVKEQVKMMVRQKDLQLH</sequence>
<keyword evidence="3" id="KW-1185">Reference proteome</keyword>
<accession>A0A501W139</accession>
<dbReference type="RefSeq" id="WP_140622006.1">
    <property type="nucleotide sequence ID" value="NZ_VFRQ01000006.1"/>
</dbReference>
<keyword evidence="1" id="KW-0472">Membrane</keyword>
<protein>
    <submittedName>
        <fullName evidence="2">Uncharacterized protein</fullName>
    </submittedName>
</protein>
<dbReference type="EMBL" id="VFRQ01000006">
    <property type="protein sequence ID" value="TPE43703.1"/>
    <property type="molecule type" value="Genomic_DNA"/>
</dbReference>
<comment type="caution">
    <text evidence="2">The sequence shown here is derived from an EMBL/GenBank/DDBJ whole genome shotgun (WGS) entry which is preliminary data.</text>
</comment>
<reference evidence="2 3" key="1">
    <citation type="submission" date="2019-06" db="EMBL/GenBank/DDBJ databases">
        <title>A novel bacterium of genus Pontibacter, isolated from marine sediment.</title>
        <authorList>
            <person name="Huang H."/>
            <person name="Mo K."/>
            <person name="Hu Y."/>
        </authorList>
    </citation>
    <scope>NUCLEOTIDE SEQUENCE [LARGE SCALE GENOMIC DNA]</scope>
    <source>
        <strain evidence="2 3">HB172049</strain>
    </source>
</reference>
<evidence type="ECO:0000313" key="2">
    <source>
        <dbReference type="EMBL" id="TPE43703.1"/>
    </source>
</evidence>
<dbReference type="Proteomes" id="UP000316727">
    <property type="component" value="Unassembled WGS sequence"/>
</dbReference>
<evidence type="ECO:0000256" key="1">
    <source>
        <dbReference type="SAM" id="Phobius"/>
    </source>
</evidence>
<name>A0A501W139_9BACT</name>